<keyword evidence="3" id="KW-0732">Signal</keyword>
<evidence type="ECO:0000313" key="4">
    <source>
        <dbReference type="Ensembl" id="ENSFHEP00000017018.1"/>
    </source>
</evidence>
<dbReference type="GeneTree" id="ENSGT00940000174564"/>
<evidence type="ECO:0000256" key="2">
    <source>
        <dbReference type="SAM" id="Phobius"/>
    </source>
</evidence>
<dbReference type="Pfam" id="PF15843">
    <property type="entry name" value="DUF4719"/>
    <property type="match status" value="1"/>
</dbReference>
<dbReference type="InterPro" id="IPR031696">
    <property type="entry name" value="DUF4719"/>
</dbReference>
<organism evidence="4 5">
    <name type="scientific">Fundulus heteroclitus</name>
    <name type="common">Killifish</name>
    <name type="synonym">Mummichog</name>
    <dbReference type="NCBI Taxonomy" id="8078"/>
    <lineage>
        <taxon>Eukaryota</taxon>
        <taxon>Metazoa</taxon>
        <taxon>Chordata</taxon>
        <taxon>Craniata</taxon>
        <taxon>Vertebrata</taxon>
        <taxon>Euteleostomi</taxon>
        <taxon>Actinopterygii</taxon>
        <taxon>Neopterygii</taxon>
        <taxon>Teleostei</taxon>
        <taxon>Neoteleostei</taxon>
        <taxon>Acanthomorphata</taxon>
        <taxon>Ovalentaria</taxon>
        <taxon>Atherinomorphae</taxon>
        <taxon>Cyprinodontiformes</taxon>
        <taxon>Fundulidae</taxon>
        <taxon>Fundulus</taxon>
    </lineage>
</organism>
<keyword evidence="2" id="KW-0812">Transmembrane</keyword>
<feature type="signal peptide" evidence="3">
    <location>
        <begin position="1"/>
        <end position="24"/>
    </location>
</feature>
<proteinExistence type="predicted"/>
<dbReference type="AlphaFoldDB" id="A0A3Q2PTC0"/>
<accession>A0A3Q2PTC0</accession>
<sequence>MFSSRCGTLIVFSVCLLTRTLVSSFRRCGPDFCRDDEICCENTRSAPCCSPSMDQTYYNIAMVTRKLSGVLILLLLFALGYFIQRMLCSRSRQHSPPPNGPPRVTTSQEMLMESCSRDTLADLPPPCAPVAKLPTYDECRDLPTYEETMADGSRGRAGPSAKNGETVI</sequence>
<evidence type="ECO:0000256" key="1">
    <source>
        <dbReference type="SAM" id="MobiDB-lite"/>
    </source>
</evidence>
<feature type="chain" id="PRO_5018714487" evidence="3">
    <location>
        <begin position="25"/>
        <end position="168"/>
    </location>
</feature>
<keyword evidence="2" id="KW-1133">Transmembrane helix</keyword>
<keyword evidence="2" id="KW-0472">Membrane</keyword>
<reference evidence="4" key="1">
    <citation type="submission" date="2025-08" db="UniProtKB">
        <authorList>
            <consortium name="Ensembl"/>
        </authorList>
    </citation>
    <scope>IDENTIFICATION</scope>
</reference>
<evidence type="ECO:0000256" key="3">
    <source>
        <dbReference type="SAM" id="SignalP"/>
    </source>
</evidence>
<feature type="transmembrane region" description="Helical" evidence="2">
    <location>
        <begin position="67"/>
        <end position="83"/>
    </location>
</feature>
<name>A0A3Q2PTC0_FUNHE</name>
<reference evidence="4" key="2">
    <citation type="submission" date="2025-09" db="UniProtKB">
        <authorList>
            <consortium name="Ensembl"/>
        </authorList>
    </citation>
    <scope>IDENTIFICATION</scope>
</reference>
<keyword evidence="5" id="KW-1185">Reference proteome</keyword>
<evidence type="ECO:0000313" key="5">
    <source>
        <dbReference type="Proteomes" id="UP000265000"/>
    </source>
</evidence>
<dbReference type="Ensembl" id="ENSFHET00000025587.1">
    <property type="protein sequence ID" value="ENSFHEP00000017018.1"/>
    <property type="gene ID" value="ENSFHEG00000018738.1"/>
</dbReference>
<dbReference type="Proteomes" id="UP000265000">
    <property type="component" value="Unplaced"/>
</dbReference>
<feature type="region of interest" description="Disordered" evidence="1">
    <location>
        <begin position="147"/>
        <end position="168"/>
    </location>
</feature>
<protein>
    <submittedName>
        <fullName evidence="4">Uncharacterized protein</fullName>
    </submittedName>
</protein>
<dbReference type="PANTHER" id="PTHR38505:SF1">
    <property type="entry name" value="RIKEN CDNA 1110032F04 GENE"/>
    <property type="match status" value="1"/>
</dbReference>
<dbReference type="PANTHER" id="PTHR38505">
    <property type="entry name" value="HYPOTHETICAL PROTEIN LOC100362176"/>
    <property type="match status" value="1"/>
</dbReference>